<name>A0AA88LGH5_TACVA</name>
<protein>
    <submittedName>
        <fullName evidence="1">Uncharacterized protein</fullName>
    </submittedName>
</protein>
<gene>
    <name evidence="1" type="ORF">Q7C36_022601</name>
</gene>
<accession>A0AA88LGH5</accession>
<dbReference type="AlphaFoldDB" id="A0AA88LGH5"/>
<evidence type="ECO:0000313" key="1">
    <source>
        <dbReference type="EMBL" id="KAK2816330.1"/>
    </source>
</evidence>
<sequence>MPDGSIQCDIKPSQRLNLSSAALSPYNPCVRAGSQGVFQTLDCVKRETRSTDCPCINVQNFGICCWRC</sequence>
<dbReference type="EMBL" id="JAVHJS010000025">
    <property type="protein sequence ID" value="KAK2816330.1"/>
    <property type="molecule type" value="Genomic_DNA"/>
</dbReference>
<proteinExistence type="predicted"/>
<comment type="caution">
    <text evidence="1">The sequence shown here is derived from an EMBL/GenBank/DDBJ whole genome shotgun (WGS) entry which is preliminary data.</text>
</comment>
<dbReference type="Proteomes" id="UP001187315">
    <property type="component" value="Unassembled WGS sequence"/>
</dbReference>
<keyword evidence="2" id="KW-1185">Reference proteome</keyword>
<evidence type="ECO:0000313" key="2">
    <source>
        <dbReference type="Proteomes" id="UP001187315"/>
    </source>
</evidence>
<organism evidence="1 2">
    <name type="scientific">Tachysurus vachellii</name>
    <name type="common">Darkbarbel catfish</name>
    <name type="synonym">Pelteobagrus vachellii</name>
    <dbReference type="NCBI Taxonomy" id="175792"/>
    <lineage>
        <taxon>Eukaryota</taxon>
        <taxon>Metazoa</taxon>
        <taxon>Chordata</taxon>
        <taxon>Craniata</taxon>
        <taxon>Vertebrata</taxon>
        <taxon>Euteleostomi</taxon>
        <taxon>Actinopterygii</taxon>
        <taxon>Neopterygii</taxon>
        <taxon>Teleostei</taxon>
        <taxon>Ostariophysi</taxon>
        <taxon>Siluriformes</taxon>
        <taxon>Bagridae</taxon>
        <taxon>Tachysurus</taxon>
    </lineage>
</organism>
<reference evidence="1" key="1">
    <citation type="submission" date="2023-08" db="EMBL/GenBank/DDBJ databases">
        <title>Pelteobagrus vachellii genome.</title>
        <authorList>
            <person name="Liu H."/>
        </authorList>
    </citation>
    <scope>NUCLEOTIDE SEQUENCE</scope>
    <source>
        <strain evidence="1">PRFRI_2022a</strain>
        <tissue evidence="1">Muscle</tissue>
    </source>
</reference>